<evidence type="ECO:0000313" key="2">
    <source>
        <dbReference type="Proteomes" id="UP000308600"/>
    </source>
</evidence>
<reference evidence="1 2" key="1">
    <citation type="journal article" date="2019" name="Nat. Ecol. Evol.">
        <title>Megaphylogeny resolves global patterns of mushroom evolution.</title>
        <authorList>
            <person name="Varga T."/>
            <person name="Krizsan K."/>
            <person name="Foldi C."/>
            <person name="Dima B."/>
            <person name="Sanchez-Garcia M."/>
            <person name="Sanchez-Ramirez S."/>
            <person name="Szollosi G.J."/>
            <person name="Szarkandi J.G."/>
            <person name="Papp V."/>
            <person name="Albert L."/>
            <person name="Andreopoulos W."/>
            <person name="Angelini C."/>
            <person name="Antonin V."/>
            <person name="Barry K.W."/>
            <person name="Bougher N.L."/>
            <person name="Buchanan P."/>
            <person name="Buyck B."/>
            <person name="Bense V."/>
            <person name="Catcheside P."/>
            <person name="Chovatia M."/>
            <person name="Cooper J."/>
            <person name="Damon W."/>
            <person name="Desjardin D."/>
            <person name="Finy P."/>
            <person name="Geml J."/>
            <person name="Haridas S."/>
            <person name="Hughes K."/>
            <person name="Justo A."/>
            <person name="Karasinski D."/>
            <person name="Kautmanova I."/>
            <person name="Kiss B."/>
            <person name="Kocsube S."/>
            <person name="Kotiranta H."/>
            <person name="LaButti K.M."/>
            <person name="Lechner B.E."/>
            <person name="Liimatainen K."/>
            <person name="Lipzen A."/>
            <person name="Lukacs Z."/>
            <person name="Mihaltcheva S."/>
            <person name="Morgado L.N."/>
            <person name="Niskanen T."/>
            <person name="Noordeloos M.E."/>
            <person name="Ohm R.A."/>
            <person name="Ortiz-Santana B."/>
            <person name="Ovrebo C."/>
            <person name="Racz N."/>
            <person name="Riley R."/>
            <person name="Savchenko A."/>
            <person name="Shiryaev A."/>
            <person name="Soop K."/>
            <person name="Spirin V."/>
            <person name="Szebenyi C."/>
            <person name="Tomsovsky M."/>
            <person name="Tulloss R.E."/>
            <person name="Uehling J."/>
            <person name="Grigoriev I.V."/>
            <person name="Vagvolgyi C."/>
            <person name="Papp T."/>
            <person name="Martin F.M."/>
            <person name="Miettinen O."/>
            <person name="Hibbett D.S."/>
            <person name="Nagy L.G."/>
        </authorList>
    </citation>
    <scope>NUCLEOTIDE SEQUENCE [LARGE SCALE GENOMIC DNA]</scope>
    <source>
        <strain evidence="1 2">NL-1719</strain>
    </source>
</reference>
<name>A0ACD2ZZF7_9AGAR</name>
<protein>
    <submittedName>
        <fullName evidence="1">Uncharacterized protein</fullName>
    </submittedName>
</protein>
<keyword evidence="2" id="KW-1185">Reference proteome</keyword>
<evidence type="ECO:0000313" key="1">
    <source>
        <dbReference type="EMBL" id="TFK58027.1"/>
    </source>
</evidence>
<dbReference type="Proteomes" id="UP000308600">
    <property type="component" value="Unassembled WGS sequence"/>
</dbReference>
<proteinExistence type="predicted"/>
<dbReference type="EMBL" id="ML209726">
    <property type="protein sequence ID" value="TFK58027.1"/>
    <property type="molecule type" value="Genomic_DNA"/>
</dbReference>
<organism evidence="1 2">
    <name type="scientific">Pluteus cervinus</name>
    <dbReference type="NCBI Taxonomy" id="181527"/>
    <lineage>
        <taxon>Eukaryota</taxon>
        <taxon>Fungi</taxon>
        <taxon>Dikarya</taxon>
        <taxon>Basidiomycota</taxon>
        <taxon>Agaricomycotina</taxon>
        <taxon>Agaricomycetes</taxon>
        <taxon>Agaricomycetidae</taxon>
        <taxon>Agaricales</taxon>
        <taxon>Pluteineae</taxon>
        <taxon>Pluteaceae</taxon>
        <taxon>Pluteus</taxon>
    </lineage>
</organism>
<gene>
    <name evidence="1" type="ORF">BDN72DRAFT_866280</name>
</gene>
<sequence length="280" mass="29534">MVPQTPSRQSRTSALSTPSRQPGGSAPSTPSPTPATQRSPRSILKSPKAQKSSLRSVAFDFSPPIVKDYAVAVGGASEPPPSANAGTKNSNGKRESSSTEGTSSHKKQRRGAPKTTKSSGSEGSATSGTSTSTTDNSSPDLSLKRPPSDAEGAPPPKKQRRDAPSPEKKTKSTSRTGSKSSKNKDTAPRPKTSVINTQSTTNSQEPALCRNAHEYAFAEIITGKVTAFVASSVLSVFYLHIMADGGVDCHALIEAGINPRYLDPMGCWARHPQSIFKWWG</sequence>
<accession>A0ACD2ZZF7</accession>